<dbReference type="EMBL" id="JAYMGO010000019">
    <property type="protein sequence ID" value="KAL1255373.1"/>
    <property type="molecule type" value="Genomic_DNA"/>
</dbReference>
<dbReference type="Proteomes" id="UP001558613">
    <property type="component" value="Unassembled WGS sequence"/>
</dbReference>
<name>A0ABR3LR78_9TELE</name>
<protein>
    <submittedName>
        <fullName evidence="1">Uncharacterized protein</fullName>
    </submittedName>
</protein>
<accession>A0ABR3LR78</accession>
<comment type="caution">
    <text evidence="1">The sequence shown here is derived from an EMBL/GenBank/DDBJ whole genome shotgun (WGS) entry which is preliminary data.</text>
</comment>
<keyword evidence="2" id="KW-1185">Reference proteome</keyword>
<gene>
    <name evidence="1" type="ORF">QQF64_013434</name>
</gene>
<evidence type="ECO:0000313" key="2">
    <source>
        <dbReference type="Proteomes" id="UP001558613"/>
    </source>
</evidence>
<organism evidence="1 2">
    <name type="scientific">Cirrhinus molitorella</name>
    <name type="common">mud carp</name>
    <dbReference type="NCBI Taxonomy" id="172907"/>
    <lineage>
        <taxon>Eukaryota</taxon>
        <taxon>Metazoa</taxon>
        <taxon>Chordata</taxon>
        <taxon>Craniata</taxon>
        <taxon>Vertebrata</taxon>
        <taxon>Euteleostomi</taxon>
        <taxon>Actinopterygii</taxon>
        <taxon>Neopterygii</taxon>
        <taxon>Teleostei</taxon>
        <taxon>Ostariophysi</taxon>
        <taxon>Cypriniformes</taxon>
        <taxon>Cyprinidae</taxon>
        <taxon>Labeoninae</taxon>
        <taxon>Labeonini</taxon>
        <taxon>Cirrhinus</taxon>
    </lineage>
</organism>
<evidence type="ECO:0000313" key="1">
    <source>
        <dbReference type="EMBL" id="KAL1255373.1"/>
    </source>
</evidence>
<proteinExistence type="predicted"/>
<sequence>MHKQLSPFITVSIVRGLQAEVVRQGSALRSQPRGTRHSNLLRWCPKPSISKALGHDLAVAFAIPDRLISSVFTYFPSQTLLGCRKHLKCCNFLWPFCRVAIGAHAHTQVHTRTSSLLTSDDSDSVLRFSASTIRFGIVRCPVKWITIPSECPKDGWPLAFYI</sequence>
<reference evidence="1 2" key="1">
    <citation type="submission" date="2023-09" db="EMBL/GenBank/DDBJ databases">
        <authorList>
            <person name="Wang M."/>
        </authorList>
    </citation>
    <scope>NUCLEOTIDE SEQUENCE [LARGE SCALE GENOMIC DNA]</scope>
    <source>
        <strain evidence="1">GT-2023</strain>
        <tissue evidence="1">Liver</tissue>
    </source>
</reference>